<evidence type="ECO:0000256" key="2">
    <source>
        <dbReference type="ARBA" id="ARBA00022643"/>
    </source>
</evidence>
<dbReference type="RefSeq" id="WP_207674409.1">
    <property type="nucleotide sequence ID" value="NZ_JAFREM010000023.1"/>
</dbReference>
<comment type="caution">
    <text evidence="4">The sequence shown here is derived from an EMBL/GenBank/DDBJ whole genome shotgun (WGS) entry which is preliminary data.</text>
</comment>
<accession>A0ABS3LCR3</accession>
<reference evidence="4 5" key="1">
    <citation type="submission" date="2021-03" db="EMBL/GenBank/DDBJ databases">
        <title>Enterococcal diversity collection.</title>
        <authorList>
            <person name="Gilmore M.S."/>
            <person name="Schwartzman J."/>
            <person name="Van Tyne D."/>
            <person name="Martin M."/>
            <person name="Earl A.M."/>
            <person name="Manson A.L."/>
            <person name="Straub T."/>
            <person name="Salamzade R."/>
            <person name="Saavedra J."/>
            <person name="Lebreton F."/>
            <person name="Prichula J."/>
            <person name="Schaufler K."/>
            <person name="Gaca A."/>
            <person name="Sgardioli B."/>
            <person name="Wagenaar J."/>
            <person name="Strong T."/>
        </authorList>
    </citation>
    <scope>NUCLEOTIDE SEQUENCE [LARGE SCALE GENOMIC DNA]</scope>
    <source>
        <strain evidence="4 5">669A</strain>
    </source>
</reference>
<dbReference type="InterPro" id="IPR005025">
    <property type="entry name" value="FMN_Rdtase-like_dom"/>
</dbReference>
<dbReference type="PANTHER" id="PTHR43278:SF4">
    <property type="entry name" value="NAD(P)H-DEPENDENT FMN-CONTAINING OXIDOREDUCTASE YWQN-RELATED"/>
    <property type="match status" value="1"/>
</dbReference>
<keyword evidence="5" id="KW-1185">Reference proteome</keyword>
<dbReference type="EMBL" id="JAFREM010000023">
    <property type="protein sequence ID" value="MBO1307420.1"/>
    <property type="molecule type" value="Genomic_DNA"/>
</dbReference>
<sequence length="205" mass="22656">MKVVLINGSPRKRGCTYTGLKIIQDRLSENQVDSEIIHVGNKPIIGCTACQKCTKLGKCFYSDDLVNEAADKIREADGVILGSAVHYASITGAASSFFDRLFYSMPSEDLRLKFGASVVSCRRAGASTAFDQLNKYFTIRQMPVVSSNYWNQIHGNSPAEVYQDVEGVQTLEVLADNMAYLIKCCHASNVPVPQEEPKAFTNFIR</sequence>
<protein>
    <submittedName>
        <fullName evidence="4">Flavodoxin family protein</fullName>
    </submittedName>
</protein>
<dbReference type="PANTHER" id="PTHR43278">
    <property type="entry name" value="NAD(P)H-DEPENDENT FMN-CONTAINING OXIDOREDUCTASE YWQN-RELATED"/>
    <property type="match status" value="1"/>
</dbReference>
<evidence type="ECO:0000313" key="4">
    <source>
        <dbReference type="EMBL" id="MBO1307420.1"/>
    </source>
</evidence>
<dbReference type="Proteomes" id="UP000664601">
    <property type="component" value="Unassembled WGS sequence"/>
</dbReference>
<evidence type="ECO:0000256" key="1">
    <source>
        <dbReference type="ARBA" id="ARBA00022630"/>
    </source>
</evidence>
<dbReference type="Gene3D" id="3.40.50.360">
    <property type="match status" value="1"/>
</dbReference>
<evidence type="ECO:0000259" key="3">
    <source>
        <dbReference type="Pfam" id="PF03358"/>
    </source>
</evidence>
<feature type="domain" description="NADPH-dependent FMN reductase-like" evidence="3">
    <location>
        <begin position="1"/>
        <end position="151"/>
    </location>
</feature>
<dbReference type="InterPro" id="IPR051796">
    <property type="entry name" value="ISF_SsuE-like"/>
</dbReference>
<organism evidence="4 5">
    <name type="scientific">Candidatus Enterococcus moelleringii</name>
    <dbReference type="NCBI Taxonomy" id="2815325"/>
    <lineage>
        <taxon>Bacteria</taxon>
        <taxon>Bacillati</taxon>
        <taxon>Bacillota</taxon>
        <taxon>Bacilli</taxon>
        <taxon>Lactobacillales</taxon>
        <taxon>Enterococcaceae</taxon>
        <taxon>Enterococcus</taxon>
    </lineage>
</organism>
<dbReference type="Pfam" id="PF03358">
    <property type="entry name" value="FMN_red"/>
    <property type="match status" value="1"/>
</dbReference>
<dbReference type="SUPFAM" id="SSF52218">
    <property type="entry name" value="Flavoproteins"/>
    <property type="match status" value="1"/>
</dbReference>
<keyword evidence="1" id="KW-0285">Flavoprotein</keyword>
<gene>
    <name evidence="4" type="ORF">JZO70_14680</name>
</gene>
<evidence type="ECO:0000313" key="5">
    <source>
        <dbReference type="Proteomes" id="UP000664601"/>
    </source>
</evidence>
<dbReference type="InterPro" id="IPR029039">
    <property type="entry name" value="Flavoprotein-like_sf"/>
</dbReference>
<proteinExistence type="predicted"/>
<name>A0ABS3LCR3_9ENTE</name>
<keyword evidence="2" id="KW-0288">FMN</keyword>